<reference evidence="2" key="2">
    <citation type="submission" date="2023-06" db="EMBL/GenBank/DDBJ databases">
        <authorList>
            <consortium name="Lawrence Berkeley National Laboratory"/>
            <person name="Mondo S.J."/>
            <person name="Hensen N."/>
            <person name="Bonometti L."/>
            <person name="Westerberg I."/>
            <person name="Brannstrom I.O."/>
            <person name="Guillou S."/>
            <person name="Cros-Aarteil S."/>
            <person name="Calhoun S."/>
            <person name="Haridas S."/>
            <person name="Kuo A."/>
            <person name="Pangilinan J."/>
            <person name="Riley R."/>
            <person name="Labutti K."/>
            <person name="Andreopoulos B."/>
            <person name="Lipzen A."/>
            <person name="Chen C."/>
            <person name="Yanf M."/>
            <person name="Daum C."/>
            <person name="Ng V."/>
            <person name="Clum A."/>
            <person name="Steindorff A."/>
            <person name="Ohm R."/>
            <person name="Martin F."/>
            <person name="Silar P."/>
            <person name="Natvig D."/>
            <person name="Lalanne C."/>
            <person name="Gautier V."/>
            <person name="Ament-Velasquez S.L."/>
            <person name="Kruys A."/>
            <person name="Hutchinson M.I."/>
            <person name="Powell A.J."/>
            <person name="Barry K."/>
            <person name="Miller A.N."/>
            <person name="Grigoriev I.V."/>
            <person name="Debuchy R."/>
            <person name="Gladieux P."/>
            <person name="Thoren M.H."/>
            <person name="Johannesson H."/>
        </authorList>
    </citation>
    <scope>NUCLEOTIDE SEQUENCE</scope>
    <source>
        <strain evidence="2">CBS 626.80</strain>
    </source>
</reference>
<proteinExistence type="predicted"/>
<dbReference type="Proteomes" id="UP001303222">
    <property type="component" value="Unassembled WGS sequence"/>
</dbReference>
<evidence type="ECO:0000256" key="1">
    <source>
        <dbReference type="SAM" id="MobiDB-lite"/>
    </source>
</evidence>
<dbReference type="AlphaFoldDB" id="A0AAN6NSK8"/>
<dbReference type="EMBL" id="MU859180">
    <property type="protein sequence ID" value="KAK3950339.1"/>
    <property type="molecule type" value="Genomic_DNA"/>
</dbReference>
<gene>
    <name evidence="2" type="ORF">QBC32DRAFT_315929</name>
</gene>
<evidence type="ECO:0000313" key="2">
    <source>
        <dbReference type="EMBL" id="KAK3950339.1"/>
    </source>
</evidence>
<keyword evidence="3" id="KW-1185">Reference proteome</keyword>
<name>A0AAN6NSK8_9PEZI</name>
<feature type="region of interest" description="Disordered" evidence="1">
    <location>
        <begin position="1"/>
        <end position="42"/>
    </location>
</feature>
<reference evidence="2" key="1">
    <citation type="journal article" date="2023" name="Mol. Phylogenet. Evol.">
        <title>Genome-scale phylogeny and comparative genomics of the fungal order Sordariales.</title>
        <authorList>
            <person name="Hensen N."/>
            <person name="Bonometti L."/>
            <person name="Westerberg I."/>
            <person name="Brannstrom I.O."/>
            <person name="Guillou S."/>
            <person name="Cros-Aarteil S."/>
            <person name="Calhoun S."/>
            <person name="Haridas S."/>
            <person name="Kuo A."/>
            <person name="Mondo S."/>
            <person name="Pangilinan J."/>
            <person name="Riley R."/>
            <person name="LaButti K."/>
            <person name="Andreopoulos B."/>
            <person name="Lipzen A."/>
            <person name="Chen C."/>
            <person name="Yan M."/>
            <person name="Daum C."/>
            <person name="Ng V."/>
            <person name="Clum A."/>
            <person name="Steindorff A."/>
            <person name="Ohm R.A."/>
            <person name="Martin F."/>
            <person name="Silar P."/>
            <person name="Natvig D.O."/>
            <person name="Lalanne C."/>
            <person name="Gautier V."/>
            <person name="Ament-Velasquez S.L."/>
            <person name="Kruys A."/>
            <person name="Hutchinson M.I."/>
            <person name="Powell A.J."/>
            <person name="Barry K."/>
            <person name="Miller A.N."/>
            <person name="Grigoriev I.V."/>
            <person name="Debuchy R."/>
            <person name="Gladieux P."/>
            <person name="Hiltunen Thoren M."/>
            <person name="Johannesson H."/>
        </authorList>
    </citation>
    <scope>NUCLEOTIDE SEQUENCE</scope>
    <source>
        <strain evidence="2">CBS 626.80</strain>
    </source>
</reference>
<organism evidence="2 3">
    <name type="scientific">Pseudoneurospora amorphoporcata</name>
    <dbReference type="NCBI Taxonomy" id="241081"/>
    <lineage>
        <taxon>Eukaryota</taxon>
        <taxon>Fungi</taxon>
        <taxon>Dikarya</taxon>
        <taxon>Ascomycota</taxon>
        <taxon>Pezizomycotina</taxon>
        <taxon>Sordariomycetes</taxon>
        <taxon>Sordariomycetidae</taxon>
        <taxon>Sordariales</taxon>
        <taxon>Sordariaceae</taxon>
        <taxon>Pseudoneurospora</taxon>
    </lineage>
</organism>
<feature type="region of interest" description="Disordered" evidence="1">
    <location>
        <begin position="57"/>
        <end position="117"/>
    </location>
</feature>
<protein>
    <submittedName>
        <fullName evidence="2">Uncharacterized protein</fullName>
    </submittedName>
</protein>
<comment type="caution">
    <text evidence="2">The sequence shown here is derived from an EMBL/GenBank/DDBJ whole genome shotgun (WGS) entry which is preliminary data.</text>
</comment>
<accession>A0AAN6NSK8</accession>
<sequence length="117" mass="12419">MANYFLNPSSNNGNSNGNGGRSSTKPAADDVPRSRNSLYRRCGKPSYIARDCISLVNYGSKGPQYPASKKSKKKNRGKGRDQEQVRAADAAPAAPAAPPAKPAAGGEYYNNVDQENA</sequence>
<evidence type="ECO:0000313" key="3">
    <source>
        <dbReference type="Proteomes" id="UP001303222"/>
    </source>
</evidence>